<proteinExistence type="predicted"/>
<name>A0A0F9PTC0_9ZZZZ</name>
<dbReference type="AlphaFoldDB" id="A0A0F9PTC0"/>
<evidence type="ECO:0000256" key="1">
    <source>
        <dbReference type="SAM" id="Phobius"/>
    </source>
</evidence>
<comment type="caution">
    <text evidence="2">The sequence shown here is derived from an EMBL/GenBank/DDBJ whole genome shotgun (WGS) entry which is preliminary data.</text>
</comment>
<keyword evidence="1" id="KW-0472">Membrane</keyword>
<evidence type="ECO:0000313" key="2">
    <source>
        <dbReference type="EMBL" id="KKM96392.1"/>
    </source>
</evidence>
<feature type="transmembrane region" description="Helical" evidence="1">
    <location>
        <begin position="6"/>
        <end position="25"/>
    </location>
</feature>
<accession>A0A0F9PTC0</accession>
<organism evidence="2">
    <name type="scientific">marine sediment metagenome</name>
    <dbReference type="NCBI Taxonomy" id="412755"/>
    <lineage>
        <taxon>unclassified sequences</taxon>
        <taxon>metagenomes</taxon>
        <taxon>ecological metagenomes</taxon>
    </lineage>
</organism>
<protein>
    <submittedName>
        <fullName evidence="2">Uncharacterized protein</fullName>
    </submittedName>
</protein>
<reference evidence="2" key="1">
    <citation type="journal article" date="2015" name="Nature">
        <title>Complex archaea that bridge the gap between prokaryotes and eukaryotes.</title>
        <authorList>
            <person name="Spang A."/>
            <person name="Saw J.H."/>
            <person name="Jorgensen S.L."/>
            <person name="Zaremba-Niedzwiedzka K."/>
            <person name="Martijn J."/>
            <person name="Lind A.E."/>
            <person name="van Eijk R."/>
            <person name="Schleper C."/>
            <person name="Guy L."/>
            <person name="Ettema T.J."/>
        </authorList>
    </citation>
    <scope>NUCLEOTIDE SEQUENCE</scope>
</reference>
<gene>
    <name evidence="2" type="ORF">LCGC14_1178620</name>
</gene>
<keyword evidence="1" id="KW-0812">Transmembrane</keyword>
<sequence length="64" mass="7079">MIELSPFVVAILGIFAIIGFIDVVGRFSSPRRTRIRVDGTVNSKRHLLACGLISQAHRQGDPEF</sequence>
<keyword evidence="1" id="KW-1133">Transmembrane helix</keyword>
<dbReference type="EMBL" id="LAZR01005888">
    <property type="protein sequence ID" value="KKM96392.1"/>
    <property type="molecule type" value="Genomic_DNA"/>
</dbReference>